<sequence length="113" mass="12603">MKFTWIENPNEQQSDRKLGTITSHTGKQTDGSPDGKQSPLHMDTRNTSGVTSVVVMTWWWALALLALSAPARPAPRAGNGEQFYSKHHIAHYFPHDCALPPIVSRFTLMSSAW</sequence>
<feature type="region of interest" description="Disordered" evidence="1">
    <location>
        <begin position="1"/>
        <end position="45"/>
    </location>
</feature>
<feature type="compositionally biased region" description="Polar residues" evidence="1">
    <location>
        <begin position="20"/>
        <end position="31"/>
    </location>
</feature>
<reference evidence="2" key="1">
    <citation type="submission" date="2016-07" db="EMBL/GenBank/DDBJ databases">
        <authorList>
            <person name="Bretaudeau A."/>
        </authorList>
    </citation>
    <scope>NUCLEOTIDE SEQUENCE</scope>
    <source>
        <strain evidence="2">Rice</strain>
        <tissue evidence="2">Whole body</tissue>
    </source>
</reference>
<protein>
    <submittedName>
        <fullName evidence="2">SFRICE_038081</fullName>
    </submittedName>
</protein>
<name>A0A2H1VI16_SPOFR</name>
<evidence type="ECO:0000256" key="1">
    <source>
        <dbReference type="SAM" id="MobiDB-lite"/>
    </source>
</evidence>
<dbReference type="EMBL" id="ODYU01002494">
    <property type="protein sequence ID" value="SOQ40042.1"/>
    <property type="molecule type" value="Genomic_DNA"/>
</dbReference>
<accession>A0A2H1VI16</accession>
<proteinExistence type="predicted"/>
<dbReference type="AlphaFoldDB" id="A0A2H1VI16"/>
<gene>
    <name evidence="2" type="ORF">SFRICE_038081</name>
</gene>
<organism evidence="2">
    <name type="scientific">Spodoptera frugiperda</name>
    <name type="common">Fall armyworm</name>
    <dbReference type="NCBI Taxonomy" id="7108"/>
    <lineage>
        <taxon>Eukaryota</taxon>
        <taxon>Metazoa</taxon>
        <taxon>Ecdysozoa</taxon>
        <taxon>Arthropoda</taxon>
        <taxon>Hexapoda</taxon>
        <taxon>Insecta</taxon>
        <taxon>Pterygota</taxon>
        <taxon>Neoptera</taxon>
        <taxon>Endopterygota</taxon>
        <taxon>Lepidoptera</taxon>
        <taxon>Glossata</taxon>
        <taxon>Ditrysia</taxon>
        <taxon>Noctuoidea</taxon>
        <taxon>Noctuidae</taxon>
        <taxon>Amphipyrinae</taxon>
        <taxon>Spodoptera</taxon>
    </lineage>
</organism>
<evidence type="ECO:0000313" key="2">
    <source>
        <dbReference type="EMBL" id="SOQ40042.1"/>
    </source>
</evidence>